<dbReference type="eggNOG" id="arCOG10176">
    <property type="taxonomic scope" value="Archaea"/>
</dbReference>
<evidence type="ECO:0000313" key="3">
    <source>
        <dbReference type="Proteomes" id="UP000017840"/>
    </source>
</evidence>
<dbReference type="STRING" id="1324957.K933_04001"/>
<feature type="domain" description="DUF547" evidence="1">
    <location>
        <begin position="48"/>
        <end position="171"/>
    </location>
</feature>
<dbReference type="EMBL" id="ASGZ01000011">
    <property type="protein sequence ID" value="ESP89431.1"/>
    <property type="molecule type" value="Genomic_DNA"/>
</dbReference>
<dbReference type="RefSeq" id="WP_023393390.1">
    <property type="nucleotide sequence ID" value="NZ_ASGZ01000011.1"/>
</dbReference>
<evidence type="ECO:0000313" key="2">
    <source>
        <dbReference type="EMBL" id="ESP89431.1"/>
    </source>
</evidence>
<dbReference type="PANTHER" id="PTHR46361">
    <property type="entry name" value="ELECTRON CARRIER/ PROTEIN DISULFIDE OXIDOREDUCTASE"/>
    <property type="match status" value="1"/>
</dbReference>
<sequence length="242" mass="26719">MSDATPDPDSTPDPVDASARLLRAVRVGDPVEERVTALATLDEAALTGLSVPARTAFWLNCYNAAAQLLLDTEPDLYEVRRAFFGAEALPVAGHPLSLDGIEHGLLRGRSKHGFGYLPRLFASGFERRHRLPAVDPRVHFALNCGAESCPAVAAYSRDADAELDDAAATYLDRTVEYDPDAGLRGRGVVRVPRTCLWFRRDFGGASGVRTLLRAYDLLPADASPRVRYLDWDWSPRPRRFRE</sequence>
<name>V4GWA0_9EURY</name>
<dbReference type="OrthoDB" id="201798at2157"/>
<comment type="caution">
    <text evidence="2">The sequence shown here is derived from an EMBL/GenBank/DDBJ whole genome shotgun (WGS) entry which is preliminary data.</text>
</comment>
<dbReference type="PANTHER" id="PTHR46361:SF3">
    <property type="entry name" value="ELECTRON CARRIER_ PROTEIN DISULFIDE OXIDOREDUCTASE"/>
    <property type="match status" value="1"/>
</dbReference>
<keyword evidence="3" id="KW-1185">Reference proteome</keyword>
<reference evidence="2 3" key="1">
    <citation type="journal article" date="2013" name="Genome Announc.">
        <title>Draft Genome Sequence of 'Candidatus Halobonum tyrrellensis' Strain G22, Isolated from the Hypersaline Waters of Lake Tyrrell, Australia.</title>
        <authorList>
            <person name="Ugalde J.A."/>
            <person name="Narasingarao P."/>
            <person name="Kuo S."/>
            <person name="Podell S."/>
            <person name="Allen E.E."/>
        </authorList>
    </citation>
    <scope>NUCLEOTIDE SEQUENCE [LARGE SCALE GENOMIC DNA]</scope>
    <source>
        <strain evidence="2 3">G22</strain>
    </source>
</reference>
<dbReference type="Pfam" id="PF04784">
    <property type="entry name" value="DUF547"/>
    <property type="match status" value="1"/>
</dbReference>
<accession>V4GWA0</accession>
<protein>
    <recommendedName>
        <fullName evidence="1">DUF547 domain-containing protein</fullName>
    </recommendedName>
</protein>
<evidence type="ECO:0000259" key="1">
    <source>
        <dbReference type="Pfam" id="PF04784"/>
    </source>
</evidence>
<dbReference type="PATRIC" id="fig|1324957.4.peg.813"/>
<proteinExistence type="predicted"/>
<dbReference type="AlphaFoldDB" id="V4GWA0"/>
<dbReference type="Proteomes" id="UP000017840">
    <property type="component" value="Unassembled WGS sequence"/>
</dbReference>
<gene>
    <name evidence="2" type="ORF">K933_04001</name>
</gene>
<dbReference type="InterPro" id="IPR006869">
    <property type="entry name" value="DUF547"/>
</dbReference>
<organism evidence="2 3">
    <name type="scientific">Candidatus Halobonum tyrrellensis G22</name>
    <dbReference type="NCBI Taxonomy" id="1324957"/>
    <lineage>
        <taxon>Archaea</taxon>
        <taxon>Methanobacteriati</taxon>
        <taxon>Methanobacteriota</taxon>
        <taxon>Stenosarchaea group</taxon>
        <taxon>Halobacteria</taxon>
        <taxon>Halobacteriales</taxon>
        <taxon>Haloferacaceae</taxon>
        <taxon>Candidatus Halobonum</taxon>
    </lineage>
</organism>